<feature type="transmembrane region" description="Helical" evidence="2">
    <location>
        <begin position="45"/>
        <end position="64"/>
    </location>
</feature>
<feature type="transmembrane region" description="Helical" evidence="2">
    <location>
        <begin position="76"/>
        <end position="95"/>
    </location>
</feature>
<reference evidence="3 4" key="1">
    <citation type="journal article" date="2024" name="G3 (Bethesda)">
        <title>Genome assembly of Hibiscus sabdariffa L. provides insights into metabolisms of medicinal natural products.</title>
        <authorList>
            <person name="Kim T."/>
        </authorList>
    </citation>
    <scope>NUCLEOTIDE SEQUENCE [LARGE SCALE GENOMIC DNA]</scope>
    <source>
        <strain evidence="3">TK-2024</strain>
        <tissue evidence="3">Old leaves</tissue>
    </source>
</reference>
<gene>
    <name evidence="3" type="ORF">V6N11_055885</name>
</gene>
<comment type="caution">
    <text evidence="3">The sequence shown here is derived from an EMBL/GenBank/DDBJ whole genome shotgun (WGS) entry which is preliminary data.</text>
</comment>
<accession>A0ABR2T2E0</accession>
<proteinExistence type="predicted"/>
<keyword evidence="2" id="KW-0472">Membrane</keyword>
<name>A0ABR2T2E0_9ROSI</name>
<evidence type="ECO:0000313" key="3">
    <source>
        <dbReference type="EMBL" id="KAK9031589.1"/>
    </source>
</evidence>
<dbReference type="Proteomes" id="UP001396334">
    <property type="component" value="Unassembled WGS sequence"/>
</dbReference>
<keyword evidence="2" id="KW-0812">Transmembrane</keyword>
<evidence type="ECO:0000256" key="2">
    <source>
        <dbReference type="SAM" id="Phobius"/>
    </source>
</evidence>
<protein>
    <submittedName>
        <fullName evidence="3">Uncharacterized protein</fullName>
    </submittedName>
</protein>
<keyword evidence="2" id="KW-1133">Transmembrane helix</keyword>
<sequence length="129" mass="14827">MEAAHHPLLQTLSPEPSDSSPLSDAILVDKLPPQEAPSMVNQSKFYWTTVVRTVLFKLGWLSFFTCQLKIHHPSQLWWVVVIAFCAQGSFANLPWLFRSTIFILTSMSCLYKDGILYLEFRGLLLWVRL</sequence>
<evidence type="ECO:0000256" key="1">
    <source>
        <dbReference type="SAM" id="MobiDB-lite"/>
    </source>
</evidence>
<feature type="region of interest" description="Disordered" evidence="1">
    <location>
        <begin position="1"/>
        <end position="21"/>
    </location>
</feature>
<dbReference type="EMBL" id="JBBPBN010000009">
    <property type="protein sequence ID" value="KAK9031589.1"/>
    <property type="molecule type" value="Genomic_DNA"/>
</dbReference>
<organism evidence="3 4">
    <name type="scientific">Hibiscus sabdariffa</name>
    <name type="common">roselle</name>
    <dbReference type="NCBI Taxonomy" id="183260"/>
    <lineage>
        <taxon>Eukaryota</taxon>
        <taxon>Viridiplantae</taxon>
        <taxon>Streptophyta</taxon>
        <taxon>Embryophyta</taxon>
        <taxon>Tracheophyta</taxon>
        <taxon>Spermatophyta</taxon>
        <taxon>Magnoliopsida</taxon>
        <taxon>eudicotyledons</taxon>
        <taxon>Gunneridae</taxon>
        <taxon>Pentapetalae</taxon>
        <taxon>rosids</taxon>
        <taxon>malvids</taxon>
        <taxon>Malvales</taxon>
        <taxon>Malvaceae</taxon>
        <taxon>Malvoideae</taxon>
        <taxon>Hibiscus</taxon>
    </lineage>
</organism>
<feature type="compositionally biased region" description="Low complexity" evidence="1">
    <location>
        <begin position="12"/>
        <end position="21"/>
    </location>
</feature>
<keyword evidence="4" id="KW-1185">Reference proteome</keyword>
<evidence type="ECO:0000313" key="4">
    <source>
        <dbReference type="Proteomes" id="UP001396334"/>
    </source>
</evidence>